<evidence type="ECO:0000313" key="5">
    <source>
        <dbReference type="Proteomes" id="UP000192707"/>
    </source>
</evidence>
<evidence type="ECO:0000256" key="2">
    <source>
        <dbReference type="ARBA" id="ARBA00023002"/>
    </source>
</evidence>
<comment type="similarity">
    <text evidence="1">Belongs to the F420H(2)-dependent quinone reductase family.</text>
</comment>
<dbReference type="Gene3D" id="2.30.110.10">
    <property type="entry name" value="Electron Transport, Fmn-binding Protein, Chain A"/>
    <property type="match status" value="1"/>
</dbReference>
<dbReference type="GO" id="GO:0005886">
    <property type="term" value="C:plasma membrane"/>
    <property type="evidence" value="ECO:0007669"/>
    <property type="project" value="TreeGrafter"/>
</dbReference>
<dbReference type="RefSeq" id="WP_083067047.1">
    <property type="nucleotide sequence ID" value="NZ_MVHG01000108.1"/>
</dbReference>
<evidence type="ECO:0000256" key="1">
    <source>
        <dbReference type="ARBA" id="ARBA00008710"/>
    </source>
</evidence>
<dbReference type="GO" id="GO:0070967">
    <property type="term" value="F:coenzyme F420 binding"/>
    <property type="evidence" value="ECO:0007669"/>
    <property type="project" value="TreeGrafter"/>
</dbReference>
<dbReference type="Proteomes" id="UP000192707">
    <property type="component" value="Unassembled WGS sequence"/>
</dbReference>
<evidence type="ECO:0000313" key="4">
    <source>
        <dbReference type="EMBL" id="ORA08036.1"/>
    </source>
</evidence>
<keyword evidence="5" id="KW-1185">Reference proteome</keyword>
<dbReference type="InterPro" id="IPR012349">
    <property type="entry name" value="Split_barrel_FMN-bd"/>
</dbReference>
<reference evidence="4 5" key="1">
    <citation type="submission" date="2016-12" db="EMBL/GenBank/DDBJ databases">
        <title>The new phylogeny of genus Mycobacterium.</title>
        <authorList>
            <person name="Tortoli E."/>
            <person name="Trovato A."/>
            <person name="Cirillo D.M."/>
        </authorList>
    </citation>
    <scope>NUCLEOTIDE SEQUENCE [LARGE SCALE GENOMIC DNA]</scope>
    <source>
        <strain evidence="4 5">DSM 45069</strain>
    </source>
</reference>
<protein>
    <submittedName>
        <fullName evidence="4">Nitroreductase</fullName>
    </submittedName>
</protein>
<dbReference type="InterPro" id="IPR004378">
    <property type="entry name" value="F420H2_quin_Rdtase"/>
</dbReference>
<dbReference type="SUPFAM" id="SSF50475">
    <property type="entry name" value="FMN-binding split barrel"/>
    <property type="match status" value="1"/>
</dbReference>
<dbReference type="Pfam" id="PF04075">
    <property type="entry name" value="F420H2_quin_red"/>
    <property type="match status" value="1"/>
</dbReference>
<organism evidence="4 5">
    <name type="scientific">Mycobacterium arosiense ATCC BAA-1401 = DSM 45069</name>
    <dbReference type="NCBI Taxonomy" id="1265311"/>
    <lineage>
        <taxon>Bacteria</taxon>
        <taxon>Bacillati</taxon>
        <taxon>Actinomycetota</taxon>
        <taxon>Actinomycetes</taxon>
        <taxon>Mycobacteriales</taxon>
        <taxon>Mycobacteriaceae</taxon>
        <taxon>Mycobacterium</taxon>
        <taxon>Mycobacterium avium complex (MAC)</taxon>
    </lineage>
</organism>
<dbReference type="AlphaFoldDB" id="A0A1W9Z6S0"/>
<keyword evidence="2" id="KW-0560">Oxidoreductase</keyword>
<evidence type="ECO:0000256" key="3">
    <source>
        <dbReference type="ARBA" id="ARBA00049106"/>
    </source>
</evidence>
<name>A0A1W9Z6S0_MYCAI</name>
<sequence length="169" mass="18450">MKVRSFDDANAFHRAIRSFAATNAGRVLFGSSAPRLERLIRRLTGGKLSFAEVASGLPTLILTTTGAKSGKQRAVAVCGIPHPDGVAVIATNYGAAKHPGWYHNLKANPTATMMLDGNTWRVTARLAAPNERDRIWARGVELYPGYEKEQMWAGDRHFEAFVLTRTSGP</sequence>
<dbReference type="PANTHER" id="PTHR39428:SF1">
    <property type="entry name" value="F420H(2)-DEPENDENT QUINONE REDUCTASE RV1261C"/>
    <property type="match status" value="1"/>
</dbReference>
<dbReference type="PANTHER" id="PTHR39428">
    <property type="entry name" value="F420H(2)-DEPENDENT QUINONE REDUCTASE RV1261C"/>
    <property type="match status" value="1"/>
</dbReference>
<dbReference type="OrthoDB" id="8225825at2"/>
<dbReference type="NCBIfam" id="TIGR00026">
    <property type="entry name" value="hi_GC_TIGR00026"/>
    <property type="match status" value="1"/>
</dbReference>
<comment type="caution">
    <text evidence="4">The sequence shown here is derived from an EMBL/GenBank/DDBJ whole genome shotgun (WGS) entry which is preliminary data.</text>
</comment>
<dbReference type="EMBL" id="MVHG01000108">
    <property type="protein sequence ID" value="ORA08036.1"/>
    <property type="molecule type" value="Genomic_DNA"/>
</dbReference>
<gene>
    <name evidence="4" type="ORF">BST14_25265</name>
</gene>
<dbReference type="GO" id="GO:0016491">
    <property type="term" value="F:oxidoreductase activity"/>
    <property type="evidence" value="ECO:0007669"/>
    <property type="project" value="UniProtKB-KW"/>
</dbReference>
<comment type="catalytic activity">
    <reaction evidence="3">
        <text>oxidized coenzyme F420-(gamma-L-Glu)(n) + a quinol + H(+) = reduced coenzyme F420-(gamma-L-Glu)(n) + a quinone</text>
        <dbReference type="Rhea" id="RHEA:39663"/>
        <dbReference type="Rhea" id="RHEA-COMP:12939"/>
        <dbReference type="Rhea" id="RHEA-COMP:14378"/>
        <dbReference type="ChEBI" id="CHEBI:15378"/>
        <dbReference type="ChEBI" id="CHEBI:24646"/>
        <dbReference type="ChEBI" id="CHEBI:132124"/>
        <dbReference type="ChEBI" id="CHEBI:133980"/>
        <dbReference type="ChEBI" id="CHEBI:139511"/>
    </reaction>
</comment>
<proteinExistence type="inferred from homology"/>
<accession>A0A1W9Z6S0</accession>